<dbReference type="RefSeq" id="WP_191157582.1">
    <property type="nucleotide sequence ID" value="NZ_JACXAI010000007.1"/>
</dbReference>
<sequence>MVEIREISADELKEKLENGEKLELVDVRENEEVEEGMIPEAKHIRMGEIPDQLDYFNKDKEYIMICRSGRRSENVCAYLQDQGYQVRNMTGGMLEYKGKTKPKSE</sequence>
<dbReference type="InterPro" id="IPR036873">
    <property type="entry name" value="Rhodanese-like_dom_sf"/>
</dbReference>
<evidence type="ECO:0000259" key="1">
    <source>
        <dbReference type="PROSITE" id="PS50206"/>
    </source>
</evidence>
<dbReference type="PANTHER" id="PTHR43031">
    <property type="entry name" value="FAD-DEPENDENT OXIDOREDUCTASE"/>
    <property type="match status" value="1"/>
</dbReference>
<dbReference type="PANTHER" id="PTHR43031:SF17">
    <property type="entry name" value="SULFURTRANSFERASE YTWF-RELATED"/>
    <property type="match status" value="1"/>
</dbReference>
<dbReference type="Gene3D" id="3.40.250.10">
    <property type="entry name" value="Rhodanese-like domain"/>
    <property type="match status" value="1"/>
</dbReference>
<dbReference type="Pfam" id="PF00581">
    <property type="entry name" value="Rhodanese"/>
    <property type="match status" value="1"/>
</dbReference>
<gene>
    <name evidence="2" type="ORF">IC621_08150</name>
</gene>
<reference evidence="2" key="1">
    <citation type="submission" date="2020-09" db="EMBL/GenBank/DDBJ databases">
        <title>A novel bacterium of genus Bacillus, isolated from South China Sea.</title>
        <authorList>
            <person name="Huang H."/>
            <person name="Mo K."/>
            <person name="Hu Y."/>
        </authorList>
    </citation>
    <scope>NUCLEOTIDE SEQUENCE</scope>
    <source>
        <strain evidence="2">IB182487</strain>
    </source>
</reference>
<keyword evidence="3" id="KW-1185">Reference proteome</keyword>
<dbReference type="SUPFAM" id="SSF52821">
    <property type="entry name" value="Rhodanese/Cell cycle control phosphatase"/>
    <property type="match status" value="1"/>
</dbReference>
<comment type="caution">
    <text evidence="2">The sequence shown here is derived from an EMBL/GenBank/DDBJ whole genome shotgun (WGS) entry which is preliminary data.</text>
</comment>
<dbReference type="Proteomes" id="UP000626844">
    <property type="component" value="Unassembled WGS sequence"/>
</dbReference>
<dbReference type="InterPro" id="IPR050229">
    <property type="entry name" value="GlpE_sulfurtransferase"/>
</dbReference>
<feature type="domain" description="Rhodanese" evidence="1">
    <location>
        <begin position="18"/>
        <end position="105"/>
    </location>
</feature>
<dbReference type="InterPro" id="IPR001763">
    <property type="entry name" value="Rhodanese-like_dom"/>
</dbReference>
<dbReference type="EMBL" id="JACXAI010000007">
    <property type="protein sequence ID" value="MBD1380199.1"/>
    <property type="molecule type" value="Genomic_DNA"/>
</dbReference>
<dbReference type="SMART" id="SM00450">
    <property type="entry name" value="RHOD"/>
    <property type="match status" value="1"/>
</dbReference>
<dbReference type="AlphaFoldDB" id="A0A926NES7"/>
<protein>
    <submittedName>
        <fullName evidence="2">Rhodanese-like domain-containing protein</fullName>
    </submittedName>
</protein>
<proteinExistence type="predicted"/>
<dbReference type="CDD" id="cd00158">
    <property type="entry name" value="RHOD"/>
    <property type="match status" value="1"/>
</dbReference>
<evidence type="ECO:0000313" key="3">
    <source>
        <dbReference type="Proteomes" id="UP000626844"/>
    </source>
</evidence>
<dbReference type="PROSITE" id="PS50206">
    <property type="entry name" value="RHODANESE_3"/>
    <property type="match status" value="1"/>
</dbReference>
<evidence type="ECO:0000313" key="2">
    <source>
        <dbReference type="EMBL" id="MBD1380199.1"/>
    </source>
</evidence>
<name>A0A926NES7_9BACI</name>
<accession>A0A926NES7</accession>
<organism evidence="2 3">
    <name type="scientific">Metabacillus arenae</name>
    <dbReference type="NCBI Taxonomy" id="2771434"/>
    <lineage>
        <taxon>Bacteria</taxon>
        <taxon>Bacillati</taxon>
        <taxon>Bacillota</taxon>
        <taxon>Bacilli</taxon>
        <taxon>Bacillales</taxon>
        <taxon>Bacillaceae</taxon>
        <taxon>Metabacillus</taxon>
    </lineage>
</organism>